<gene>
    <name evidence="1" type="ORF">QFC24_001333</name>
</gene>
<dbReference type="Proteomes" id="UP001234202">
    <property type="component" value="Unassembled WGS sequence"/>
</dbReference>
<evidence type="ECO:0000313" key="2">
    <source>
        <dbReference type="Proteomes" id="UP001234202"/>
    </source>
</evidence>
<proteinExistence type="predicted"/>
<organism evidence="1 2">
    <name type="scientific">Naganishia onofrii</name>
    <dbReference type="NCBI Taxonomy" id="1851511"/>
    <lineage>
        <taxon>Eukaryota</taxon>
        <taxon>Fungi</taxon>
        <taxon>Dikarya</taxon>
        <taxon>Basidiomycota</taxon>
        <taxon>Agaricomycotina</taxon>
        <taxon>Tremellomycetes</taxon>
        <taxon>Filobasidiales</taxon>
        <taxon>Filobasidiaceae</taxon>
        <taxon>Naganishia</taxon>
    </lineage>
</organism>
<keyword evidence="2" id="KW-1185">Reference proteome</keyword>
<accession>A0ACC2XU05</accession>
<name>A0ACC2XU05_9TREE</name>
<protein>
    <submittedName>
        <fullName evidence="1">Uncharacterized protein</fullName>
    </submittedName>
</protein>
<evidence type="ECO:0000313" key="1">
    <source>
        <dbReference type="EMBL" id="KAJ9127098.1"/>
    </source>
</evidence>
<dbReference type="EMBL" id="JASBWV010000003">
    <property type="protein sequence ID" value="KAJ9127098.1"/>
    <property type="molecule type" value="Genomic_DNA"/>
</dbReference>
<sequence>MPRTILPSEANTQVVSEDFGEPSSETSISLKLLPWLNIFTTPRNRPGLTADSHTSQAPGLQLLVERNPEINVDVVNEAIQIKRKIQASFIEAHPTFDRSLFIFWQHSKVRRLCQSFTNPAYGERQFGRKPSPRRKLIFEATISLTVIASIAVAATSTPLYRTKYYEQHSSMTLFTWFNLFDIAIAAAWFIEFVIKIVADGLFFTPTGYLKSPRHLFDLLALVSVIANTATSLTIAGANSRFIRSLMSARVVRLITISQPLRKVAYDVLWLSFGSLLDASVLLVLWVIPFASWMTTLFRNRLYSCTDTRATGITDCHGEYFVSPIENDFAPYLVPAVWTNPDPTGSSWSFDSFRSSFLILIEIISLEGWTDVLQSLVDISGEDKQGSNQASPQNAFPILIFQLIGAAVLLSIFLTVCQAKWDRTASPSATSLEIVESLLAAAEPFHQTCSTSSSDIAPRALSGICYSEARMQDYDESIMSDVVANGLFLGLTVIYLCDVVIRAYGVSPQAFIRVRWNVFDVVTVMGSLITSVIVLIIGQMDGSAAQQAACSAQKLFLVLISFKLIERNNSLNQLFKTSVSSLPEIGRIVALWAILCLFYSILTTQVFGMAKVGNNSMSRHTNFRTWGDAMLMLAFMSTGEGWNGFMHDFAALESPRCTSQAFAFQSNDCGSQTWAYLIFITWNILSMYFMLNLFVAVVVDSFAYVYQSSGKAALSRSQMRAFKKAWATVDIQQTGYISDFSTFFSILPEPFCVRPYTGDLSLRSLLTMCETSSAIASDNPMVSGKYRTIDVAKLDLILNDVDRESLAKRRRNFNRVYQEAKLEQVEPGKGLSFQRALLLLAHYQLIDEDEALSLEELEERKIRKDQVRLLG</sequence>
<reference evidence="1" key="1">
    <citation type="submission" date="2023-04" db="EMBL/GenBank/DDBJ databases">
        <title>Draft Genome sequencing of Naganishia species isolated from polar environments using Oxford Nanopore Technology.</title>
        <authorList>
            <person name="Leo P."/>
            <person name="Venkateswaran K."/>
        </authorList>
    </citation>
    <scope>NUCLEOTIDE SEQUENCE</scope>
    <source>
        <strain evidence="1">DBVPG 5303</strain>
    </source>
</reference>
<comment type="caution">
    <text evidence="1">The sequence shown here is derived from an EMBL/GenBank/DDBJ whole genome shotgun (WGS) entry which is preliminary data.</text>
</comment>